<dbReference type="AlphaFoldDB" id="A0AAP0QPZ9"/>
<name>A0AAP0QPZ9_9ROSI</name>
<feature type="region of interest" description="Disordered" evidence="1">
    <location>
        <begin position="112"/>
        <end position="146"/>
    </location>
</feature>
<evidence type="ECO:0000313" key="2">
    <source>
        <dbReference type="EMBL" id="KAK9214888.1"/>
    </source>
</evidence>
<dbReference type="Proteomes" id="UP001428341">
    <property type="component" value="Unassembled WGS sequence"/>
</dbReference>
<reference evidence="2 3" key="1">
    <citation type="submission" date="2024-05" db="EMBL/GenBank/DDBJ databases">
        <title>Haplotype-resolved chromosome-level genome assembly of Huyou (Citrus changshanensis).</title>
        <authorList>
            <person name="Miao C."/>
            <person name="Chen W."/>
            <person name="Wu Y."/>
            <person name="Wang L."/>
            <person name="Zhao S."/>
            <person name="Grierson D."/>
            <person name="Xu C."/>
            <person name="Chen K."/>
        </authorList>
    </citation>
    <scope>NUCLEOTIDE SEQUENCE [LARGE SCALE GENOMIC DNA]</scope>
    <source>
        <strain evidence="2">01-14</strain>
        <tissue evidence="2">Leaf</tissue>
    </source>
</reference>
<organism evidence="2 3">
    <name type="scientific">Citrus x changshan-huyou</name>
    <dbReference type="NCBI Taxonomy" id="2935761"/>
    <lineage>
        <taxon>Eukaryota</taxon>
        <taxon>Viridiplantae</taxon>
        <taxon>Streptophyta</taxon>
        <taxon>Embryophyta</taxon>
        <taxon>Tracheophyta</taxon>
        <taxon>Spermatophyta</taxon>
        <taxon>Magnoliopsida</taxon>
        <taxon>eudicotyledons</taxon>
        <taxon>Gunneridae</taxon>
        <taxon>Pentapetalae</taxon>
        <taxon>rosids</taxon>
        <taxon>malvids</taxon>
        <taxon>Sapindales</taxon>
        <taxon>Rutaceae</taxon>
        <taxon>Aurantioideae</taxon>
        <taxon>Citrus</taxon>
    </lineage>
</organism>
<keyword evidence="3" id="KW-1185">Reference proteome</keyword>
<protein>
    <submittedName>
        <fullName evidence="2">Uncharacterized protein</fullName>
    </submittedName>
</protein>
<evidence type="ECO:0000313" key="3">
    <source>
        <dbReference type="Proteomes" id="UP001428341"/>
    </source>
</evidence>
<accession>A0AAP0QPZ9</accession>
<dbReference type="EMBL" id="JBCGBO010000003">
    <property type="protein sequence ID" value="KAK9214888.1"/>
    <property type="molecule type" value="Genomic_DNA"/>
</dbReference>
<sequence>MAKAISNNYVSNNSKKMSSSVATAAEAEHHPFLSSPASPPPSHHHVVMHGQMLQGLRNLLSTREPETRPVCAVIDVMMGWTADACIQDVKPGEARLLPGLPKDTALFGSNLKYRPHGPLSRGPPPLRGATGSEKMGPSNPVINHTR</sequence>
<gene>
    <name evidence="2" type="ORF">WN944_006888</name>
</gene>
<evidence type="ECO:0000256" key="1">
    <source>
        <dbReference type="SAM" id="MobiDB-lite"/>
    </source>
</evidence>
<comment type="caution">
    <text evidence="2">The sequence shown here is derived from an EMBL/GenBank/DDBJ whole genome shotgun (WGS) entry which is preliminary data.</text>
</comment>
<proteinExistence type="predicted"/>
<dbReference type="Gene3D" id="3.40.50.2000">
    <property type="entry name" value="Glycogen Phosphorylase B"/>
    <property type="match status" value="1"/>
</dbReference>
<feature type="region of interest" description="Disordered" evidence="1">
    <location>
        <begin position="20"/>
        <end position="44"/>
    </location>
</feature>